<dbReference type="Gene3D" id="3.40.50.300">
    <property type="entry name" value="P-loop containing nucleotide triphosphate hydrolases"/>
    <property type="match status" value="1"/>
</dbReference>
<sequence>MVAWTLATGWWPCVLLGSGLLAFANDCVEEYEARIRDWVDMSQAVSTYTPVGHRPAAYWEEVMGRKDIPVSAPESLGYTDPWLQRLFGGARGELLGCWVSGGRYWEAKFRIQELLPRLSSTRRTLFVERLLRLLPKVDLETGAGAVPPEMRFSICAPAQCQQQELLEEVAPRFLSHHVFEKLRGFAGVNLSTAIDAEEMVDWTGINLDFAIIGVFNCGTTSLNRNLDQHPEIVFSSEGEDLFFAAEVIHRLLPLKSQVDGFNRVMEAAAEKKFQVTGQRPRLRGVYNPTLFSMGLARMALASIEDLRVLLVLCDPLKHMERRFLEHHYCHQDPAWAFQQELSRNRPEDSCFPSAEALLRPEPSLQYLWTNLDLLSVWKRFSQAKLLDQEALSSAATYQSIARFLGVAPFGPGQRFQRYNTMGKYRTDLCRNASLVRRLHRRLKHAFDVQEQLFRLAGEPVPERLRTHQPHCARVANAVFCPIHKPCADERLTRGFES</sequence>
<name>A0AA36ILP4_9DINO</name>
<dbReference type="Proteomes" id="UP001178507">
    <property type="component" value="Unassembled WGS sequence"/>
</dbReference>
<comment type="caution">
    <text evidence="2">The sequence shown here is derived from an EMBL/GenBank/DDBJ whole genome shotgun (WGS) entry which is preliminary data.</text>
</comment>
<protein>
    <submittedName>
        <fullName evidence="2">Uncharacterized protein</fullName>
    </submittedName>
</protein>
<keyword evidence="3" id="KW-1185">Reference proteome</keyword>
<dbReference type="SUPFAM" id="SSF52540">
    <property type="entry name" value="P-loop containing nucleoside triphosphate hydrolases"/>
    <property type="match status" value="1"/>
</dbReference>
<gene>
    <name evidence="2" type="ORF">EVOR1521_LOCUS15226</name>
</gene>
<reference evidence="2" key="1">
    <citation type="submission" date="2023-08" db="EMBL/GenBank/DDBJ databases">
        <authorList>
            <person name="Chen Y."/>
            <person name="Shah S."/>
            <person name="Dougan E. K."/>
            <person name="Thang M."/>
            <person name="Chan C."/>
        </authorList>
    </citation>
    <scope>NUCLEOTIDE SEQUENCE</scope>
</reference>
<proteinExistence type="predicted"/>
<evidence type="ECO:0000256" key="1">
    <source>
        <dbReference type="SAM" id="SignalP"/>
    </source>
</evidence>
<dbReference type="AlphaFoldDB" id="A0AA36ILP4"/>
<evidence type="ECO:0000313" key="3">
    <source>
        <dbReference type="Proteomes" id="UP001178507"/>
    </source>
</evidence>
<dbReference type="InterPro" id="IPR027417">
    <property type="entry name" value="P-loop_NTPase"/>
</dbReference>
<feature type="signal peptide" evidence="1">
    <location>
        <begin position="1"/>
        <end position="24"/>
    </location>
</feature>
<dbReference type="EMBL" id="CAUJNA010001913">
    <property type="protein sequence ID" value="CAJ1389651.1"/>
    <property type="molecule type" value="Genomic_DNA"/>
</dbReference>
<keyword evidence="1" id="KW-0732">Signal</keyword>
<feature type="chain" id="PRO_5041373305" evidence="1">
    <location>
        <begin position="25"/>
        <end position="497"/>
    </location>
</feature>
<accession>A0AA36ILP4</accession>
<evidence type="ECO:0000313" key="2">
    <source>
        <dbReference type="EMBL" id="CAJ1389651.1"/>
    </source>
</evidence>
<organism evidence="2 3">
    <name type="scientific">Effrenium voratum</name>
    <dbReference type="NCBI Taxonomy" id="2562239"/>
    <lineage>
        <taxon>Eukaryota</taxon>
        <taxon>Sar</taxon>
        <taxon>Alveolata</taxon>
        <taxon>Dinophyceae</taxon>
        <taxon>Suessiales</taxon>
        <taxon>Symbiodiniaceae</taxon>
        <taxon>Effrenium</taxon>
    </lineage>
</organism>